<dbReference type="KEGG" id="clus:A9F13_15g00253"/>
<dbReference type="CDD" id="cd06578">
    <property type="entry name" value="HemD"/>
    <property type="match status" value="1"/>
</dbReference>
<reference evidence="2 3" key="1">
    <citation type="submission" date="2017-04" db="EMBL/GenBank/DDBJ databases">
        <title>Draft genome of the yeast Clavispora lusitaniae type strain CBS 6936.</title>
        <authorList>
            <person name="Durrens P."/>
            <person name="Klopp C."/>
            <person name="Biteau N."/>
            <person name="Fitton-Ouhabi V."/>
            <person name="Dementhon K."/>
            <person name="Accoceberry I."/>
            <person name="Sherman D.J."/>
            <person name="Noel T."/>
        </authorList>
    </citation>
    <scope>NUCLEOTIDE SEQUENCE [LARGE SCALE GENOMIC DNA]</scope>
    <source>
        <strain evidence="2 3">CBS 6936</strain>
    </source>
</reference>
<evidence type="ECO:0000259" key="1">
    <source>
        <dbReference type="Pfam" id="PF02602"/>
    </source>
</evidence>
<dbReference type="PANTHER" id="PTHR12390:SF0">
    <property type="entry name" value="UROPORPHYRINOGEN-III SYNTHASE"/>
    <property type="match status" value="1"/>
</dbReference>
<dbReference type="Pfam" id="PF02602">
    <property type="entry name" value="HEM4"/>
    <property type="match status" value="1"/>
</dbReference>
<name>A0AA91T0I1_CLALS</name>
<dbReference type="AlphaFoldDB" id="A0AA91T0I1"/>
<sequence length="262" mass="28624">MPCVAECGKRVLFLKNKTTPKDAYEDVFSSSGHKPVFVPLLNHAPIDIDQTAEYLASEAFLTETDSFIITSQRAVEVFHECLSVIGSRDPAKVEQIIAKTGYTVGPATEEILRAKGFSDVRGGSLAGNGSKLADIILEEKRGCPKKIVFFTGVIRKDIIPVKLKQEGVDLEEVVIYKTEPKAGILDNFVSCCEEKVDWLVFFSPQGTEEIVEHIQKGKISLDGVRIASIGPTTLEYLNGKGIESHAMAPKPTAAALLEEIMK</sequence>
<accession>A0AA91T0I1</accession>
<dbReference type="Proteomes" id="UP000195602">
    <property type="component" value="Unassembled WGS sequence"/>
</dbReference>
<dbReference type="SUPFAM" id="SSF69618">
    <property type="entry name" value="HemD-like"/>
    <property type="match status" value="1"/>
</dbReference>
<proteinExistence type="predicted"/>
<evidence type="ECO:0000313" key="2">
    <source>
        <dbReference type="EMBL" id="OVF07055.1"/>
    </source>
</evidence>
<dbReference type="GO" id="GO:0005829">
    <property type="term" value="C:cytosol"/>
    <property type="evidence" value="ECO:0007669"/>
    <property type="project" value="TreeGrafter"/>
</dbReference>
<feature type="domain" description="Tetrapyrrole biosynthesis uroporphyrinogen III synthase" evidence="1">
    <location>
        <begin position="23"/>
        <end position="258"/>
    </location>
</feature>
<evidence type="ECO:0000313" key="3">
    <source>
        <dbReference type="Proteomes" id="UP000195602"/>
    </source>
</evidence>
<dbReference type="Gene3D" id="3.40.50.10090">
    <property type="match status" value="2"/>
</dbReference>
<dbReference type="InterPro" id="IPR039793">
    <property type="entry name" value="UROS/Hem4"/>
</dbReference>
<dbReference type="PANTHER" id="PTHR12390">
    <property type="entry name" value="UROPORPHYRINOGEN III SYNTHASE"/>
    <property type="match status" value="1"/>
</dbReference>
<dbReference type="EMBL" id="LYUB02000015">
    <property type="protein sequence ID" value="OVF07055.1"/>
    <property type="molecule type" value="Genomic_DNA"/>
</dbReference>
<gene>
    <name evidence="2" type="ORF">A9F13_15g00253</name>
</gene>
<dbReference type="GO" id="GO:0006780">
    <property type="term" value="P:uroporphyrinogen III biosynthetic process"/>
    <property type="evidence" value="ECO:0007669"/>
    <property type="project" value="InterPro"/>
</dbReference>
<dbReference type="GO" id="GO:0004852">
    <property type="term" value="F:uroporphyrinogen-III synthase activity"/>
    <property type="evidence" value="ECO:0007669"/>
    <property type="project" value="InterPro"/>
</dbReference>
<dbReference type="InterPro" id="IPR003754">
    <property type="entry name" value="4pyrrol_synth_uPrphyn_synth"/>
</dbReference>
<dbReference type="InterPro" id="IPR036108">
    <property type="entry name" value="4pyrrol_syn_uPrphyn_synt_sf"/>
</dbReference>
<comment type="caution">
    <text evidence="2">The sequence shown here is derived from an EMBL/GenBank/DDBJ whole genome shotgun (WGS) entry which is preliminary data.</text>
</comment>
<protein>
    <submittedName>
        <fullName evidence="2">Uroporphyrinogen-III synthase</fullName>
    </submittedName>
</protein>
<organism evidence="2 3">
    <name type="scientific">Clavispora lusitaniae</name>
    <name type="common">Candida lusitaniae</name>
    <dbReference type="NCBI Taxonomy" id="36911"/>
    <lineage>
        <taxon>Eukaryota</taxon>
        <taxon>Fungi</taxon>
        <taxon>Dikarya</taxon>
        <taxon>Ascomycota</taxon>
        <taxon>Saccharomycotina</taxon>
        <taxon>Pichiomycetes</taxon>
        <taxon>Metschnikowiaceae</taxon>
        <taxon>Clavispora</taxon>
    </lineage>
</organism>